<proteinExistence type="predicted"/>
<dbReference type="EMBL" id="GG745348">
    <property type="protein sequence ID" value="KNE65901.1"/>
    <property type="molecule type" value="Genomic_DNA"/>
</dbReference>
<organism evidence="1 2">
    <name type="scientific">Allomyces macrogynus (strain ATCC 38327)</name>
    <name type="common">Allomyces javanicus var. macrogynus</name>
    <dbReference type="NCBI Taxonomy" id="578462"/>
    <lineage>
        <taxon>Eukaryota</taxon>
        <taxon>Fungi</taxon>
        <taxon>Fungi incertae sedis</taxon>
        <taxon>Blastocladiomycota</taxon>
        <taxon>Blastocladiomycetes</taxon>
        <taxon>Blastocladiales</taxon>
        <taxon>Blastocladiaceae</taxon>
        <taxon>Allomyces</taxon>
    </lineage>
</organism>
<dbReference type="Proteomes" id="UP000054350">
    <property type="component" value="Unassembled WGS sequence"/>
</dbReference>
<accession>A0A0L0STT3</accession>
<dbReference type="VEuPathDB" id="FungiDB:AMAG_19235"/>
<evidence type="ECO:0000313" key="1">
    <source>
        <dbReference type="EMBL" id="KNE65901.1"/>
    </source>
</evidence>
<gene>
    <name evidence="1" type="ORF">AMAG_19235</name>
</gene>
<sequence length="344" mass="40085">MDELGTYTFEKTGFKITWAEKPVTAPCAIPEEDEEEEEKTPEEQISEFIINEFKTKGYAKDADMIYVASKANPYYFEPLMSVTEYVSYILDEVFIEYFNKNARKYALHVNARLSHGSKNIRQYKPNRFKITWAEKPVTAPCAIPEEDEEEEEKTPEEQISEFIINEFKTKGYAKDADMIYVASKANPYYFEPLMSVTEYVSYILDEVFIEYFNKNARKYALHVNARLSHGSKNIRQYKPNRSLIAFKNGVLFTGTATNRQWGLFSLEDIAKDSERFEKEICNGCPVAWNYIDNDFDFSVPRSQWTDMDIGPYRDVLELQMGTYPEAIKQYMMLAFGRSCFPVAH</sequence>
<name>A0A0L0STT3_ALLM3</name>
<evidence type="ECO:0000313" key="2">
    <source>
        <dbReference type="Proteomes" id="UP000054350"/>
    </source>
</evidence>
<reference evidence="2" key="2">
    <citation type="submission" date="2009-11" db="EMBL/GenBank/DDBJ databases">
        <title>The Genome Sequence of Allomyces macrogynus strain ATCC 38327.</title>
        <authorList>
            <consortium name="The Broad Institute Genome Sequencing Platform"/>
            <person name="Russ C."/>
            <person name="Cuomo C."/>
            <person name="Shea T."/>
            <person name="Young S.K."/>
            <person name="Zeng Q."/>
            <person name="Koehrsen M."/>
            <person name="Haas B."/>
            <person name="Borodovsky M."/>
            <person name="Guigo R."/>
            <person name="Alvarado L."/>
            <person name="Berlin A."/>
            <person name="Borenstein D."/>
            <person name="Chen Z."/>
            <person name="Engels R."/>
            <person name="Freedman E."/>
            <person name="Gellesch M."/>
            <person name="Goldberg J."/>
            <person name="Griggs A."/>
            <person name="Gujja S."/>
            <person name="Heiman D."/>
            <person name="Hepburn T."/>
            <person name="Howarth C."/>
            <person name="Jen D."/>
            <person name="Larson L."/>
            <person name="Lewis B."/>
            <person name="Mehta T."/>
            <person name="Park D."/>
            <person name="Pearson M."/>
            <person name="Roberts A."/>
            <person name="Saif S."/>
            <person name="Shenoy N."/>
            <person name="Sisk P."/>
            <person name="Stolte C."/>
            <person name="Sykes S."/>
            <person name="Walk T."/>
            <person name="White J."/>
            <person name="Yandava C."/>
            <person name="Burger G."/>
            <person name="Gray M.W."/>
            <person name="Holland P.W.H."/>
            <person name="King N."/>
            <person name="Lang F.B.F."/>
            <person name="Roger A.J."/>
            <person name="Ruiz-Trillo I."/>
            <person name="Lander E."/>
            <person name="Nusbaum C."/>
        </authorList>
    </citation>
    <scope>NUCLEOTIDE SEQUENCE [LARGE SCALE GENOMIC DNA]</scope>
    <source>
        <strain evidence="2">ATCC 38327</strain>
    </source>
</reference>
<reference evidence="1 2" key="1">
    <citation type="submission" date="2009-11" db="EMBL/GenBank/DDBJ databases">
        <title>Annotation of Allomyces macrogynus ATCC 38327.</title>
        <authorList>
            <consortium name="The Broad Institute Genome Sequencing Platform"/>
            <person name="Russ C."/>
            <person name="Cuomo C."/>
            <person name="Burger G."/>
            <person name="Gray M.W."/>
            <person name="Holland P.W.H."/>
            <person name="King N."/>
            <person name="Lang F.B.F."/>
            <person name="Roger A.J."/>
            <person name="Ruiz-Trillo I."/>
            <person name="Young S.K."/>
            <person name="Zeng Q."/>
            <person name="Gargeya S."/>
            <person name="Fitzgerald M."/>
            <person name="Haas B."/>
            <person name="Abouelleil A."/>
            <person name="Alvarado L."/>
            <person name="Arachchi H.M."/>
            <person name="Berlin A."/>
            <person name="Chapman S.B."/>
            <person name="Gearin G."/>
            <person name="Goldberg J."/>
            <person name="Griggs A."/>
            <person name="Gujja S."/>
            <person name="Hansen M."/>
            <person name="Heiman D."/>
            <person name="Howarth C."/>
            <person name="Larimer J."/>
            <person name="Lui A."/>
            <person name="MacDonald P.J.P."/>
            <person name="McCowen C."/>
            <person name="Montmayeur A."/>
            <person name="Murphy C."/>
            <person name="Neiman D."/>
            <person name="Pearson M."/>
            <person name="Priest M."/>
            <person name="Roberts A."/>
            <person name="Saif S."/>
            <person name="Shea T."/>
            <person name="Sisk P."/>
            <person name="Stolte C."/>
            <person name="Sykes S."/>
            <person name="Wortman J."/>
            <person name="Nusbaum C."/>
            <person name="Birren B."/>
        </authorList>
    </citation>
    <scope>NUCLEOTIDE SEQUENCE [LARGE SCALE GENOMIC DNA]</scope>
    <source>
        <strain evidence="1 2">ATCC 38327</strain>
    </source>
</reference>
<dbReference type="AlphaFoldDB" id="A0A0L0STT3"/>
<dbReference type="OrthoDB" id="2131500at2759"/>
<protein>
    <submittedName>
        <fullName evidence="1">Uncharacterized protein</fullName>
    </submittedName>
</protein>
<keyword evidence="2" id="KW-1185">Reference proteome</keyword>